<dbReference type="Proteomes" id="UP000054279">
    <property type="component" value="Unassembled WGS sequence"/>
</dbReference>
<name>A0A0C9UH21_SPHS4</name>
<evidence type="ECO:0000256" key="1">
    <source>
        <dbReference type="SAM" id="Phobius"/>
    </source>
</evidence>
<dbReference type="HOGENOM" id="CLU_105976_0_0_1"/>
<reference evidence="2 3" key="1">
    <citation type="submission" date="2014-06" db="EMBL/GenBank/DDBJ databases">
        <title>Evolutionary Origins and Diversification of the Mycorrhizal Mutualists.</title>
        <authorList>
            <consortium name="DOE Joint Genome Institute"/>
            <consortium name="Mycorrhizal Genomics Consortium"/>
            <person name="Kohler A."/>
            <person name="Kuo A."/>
            <person name="Nagy L.G."/>
            <person name="Floudas D."/>
            <person name="Copeland A."/>
            <person name="Barry K.W."/>
            <person name="Cichocki N."/>
            <person name="Veneault-Fourrey C."/>
            <person name="LaButti K."/>
            <person name="Lindquist E.A."/>
            <person name="Lipzen A."/>
            <person name="Lundell T."/>
            <person name="Morin E."/>
            <person name="Murat C."/>
            <person name="Riley R."/>
            <person name="Ohm R."/>
            <person name="Sun H."/>
            <person name="Tunlid A."/>
            <person name="Henrissat B."/>
            <person name="Grigoriev I.V."/>
            <person name="Hibbett D.S."/>
            <person name="Martin F."/>
        </authorList>
    </citation>
    <scope>NUCLEOTIDE SEQUENCE [LARGE SCALE GENOMIC DNA]</scope>
    <source>
        <strain evidence="2 3">SS14</strain>
    </source>
</reference>
<feature type="non-terminal residue" evidence="2">
    <location>
        <position position="185"/>
    </location>
</feature>
<organism evidence="2 3">
    <name type="scientific">Sphaerobolus stellatus (strain SS14)</name>
    <dbReference type="NCBI Taxonomy" id="990650"/>
    <lineage>
        <taxon>Eukaryota</taxon>
        <taxon>Fungi</taxon>
        <taxon>Dikarya</taxon>
        <taxon>Basidiomycota</taxon>
        <taxon>Agaricomycotina</taxon>
        <taxon>Agaricomycetes</taxon>
        <taxon>Phallomycetidae</taxon>
        <taxon>Geastrales</taxon>
        <taxon>Sphaerobolaceae</taxon>
        <taxon>Sphaerobolus</taxon>
    </lineage>
</organism>
<proteinExistence type="predicted"/>
<accession>A0A0C9UH21</accession>
<evidence type="ECO:0000313" key="2">
    <source>
        <dbReference type="EMBL" id="KIJ34134.1"/>
    </source>
</evidence>
<feature type="transmembrane region" description="Helical" evidence="1">
    <location>
        <begin position="164"/>
        <end position="183"/>
    </location>
</feature>
<sequence>KAEFILPQKEEDLEGKKAMEDFVNADQLEVRCRRKVANIYFDNKKIGMFFIGLKVYDDYLAEDDVSGLGESLIIPDDILTRIMGCAHYGKLKQVQDLCKLTGWEDRGGYAAEMFEICCLAHPIILSTRLYSQSPLPSASARLNSTNITPTRTLRSKPKCSGCGILGHTGVFILCYFGLHRVLITL</sequence>
<keyword evidence="3" id="KW-1185">Reference proteome</keyword>
<dbReference type="OrthoDB" id="2803597at2759"/>
<protein>
    <submittedName>
        <fullName evidence="2">Uncharacterized protein</fullName>
    </submittedName>
</protein>
<keyword evidence="1" id="KW-1133">Transmembrane helix</keyword>
<gene>
    <name evidence="2" type="ORF">M422DRAFT_182481</name>
</gene>
<keyword evidence="1" id="KW-0812">Transmembrane</keyword>
<evidence type="ECO:0000313" key="3">
    <source>
        <dbReference type="Proteomes" id="UP000054279"/>
    </source>
</evidence>
<dbReference type="AlphaFoldDB" id="A0A0C9UH21"/>
<dbReference type="EMBL" id="KN837203">
    <property type="protein sequence ID" value="KIJ34134.1"/>
    <property type="molecule type" value="Genomic_DNA"/>
</dbReference>
<keyword evidence="1" id="KW-0472">Membrane</keyword>